<name>A0AC60QDX7_IXOPE</name>
<evidence type="ECO:0000313" key="1">
    <source>
        <dbReference type="EMBL" id="KAG0431063.1"/>
    </source>
</evidence>
<evidence type="ECO:0000313" key="2">
    <source>
        <dbReference type="Proteomes" id="UP000805193"/>
    </source>
</evidence>
<sequence>FSASRAVPATSTRPKRQMESKDARLRQTNEMLNGIKVIKLNAWEPPFMERVKRTRSEELSFVKKYSLLQSTFTFVWAATPNAAALASFGIFVMLSEDNQLTPSIAFTCLSLFMLLRGPMYTLPDAISRLIRCKVSLKRLSAFLEEAELDEEAIGTNPEKGDAVSLRQASFTWAREEPEVLRDLTLSVKEGSLVAVVGPVGCGKSALLNAILGSLEKVSGSVDVHGRLAYVAQHSWIQNSTLKENIIFTNTANEERYQKVLETCALKPDLEMLPSGENTQVGDKGINLSGGQKLRINLARAVYHDADVYLLDDPFSAVDVHVASHIFEQCCGAFWHSEVQVDWIVLLDKGGIKEQGTYRDLLENDKSDFSAFLKKHVKKSSGLWLSEWSTHPDPSLRATYMVGYGVILVGMSVFNFIFSVVFVFGAMRAASSIHNQLLQSVMRTPISFFDKTSTGRIINRFSRDTDLIDKEVPFLMSMNLLDIVALALMVVVICLPSAYFILIVAVVVLLFLGLTVASLPAFRQVRRLQSVSRSPVFSHFGETVSGAVSIRAFGATKPFVETLERFLDDNINCYVHSAALDACLIIAVQVVILLLSISASLVSVAAKDFLEANMAGLTLTYTMQLAEHVSYAVMMLVMLEASMVAVERAMDYFDLPEEAPWRNPEMAPAVEWPSRGDLAFTDYSVSYGDDADPVLRHVNFQAQGGQKIGIVGRTGAGKSTLALALFRIIEPKTGSIVVDNVDITKIGLHDLRQKMTIIP</sequence>
<feature type="non-terminal residue" evidence="1">
    <location>
        <position position="758"/>
    </location>
</feature>
<dbReference type="Proteomes" id="UP000805193">
    <property type="component" value="Unassembled WGS sequence"/>
</dbReference>
<dbReference type="EMBL" id="JABSTQ010009261">
    <property type="protein sequence ID" value="KAG0431063.1"/>
    <property type="molecule type" value="Genomic_DNA"/>
</dbReference>
<feature type="non-terminal residue" evidence="1">
    <location>
        <position position="1"/>
    </location>
</feature>
<organism evidence="1 2">
    <name type="scientific">Ixodes persulcatus</name>
    <name type="common">Taiga tick</name>
    <dbReference type="NCBI Taxonomy" id="34615"/>
    <lineage>
        <taxon>Eukaryota</taxon>
        <taxon>Metazoa</taxon>
        <taxon>Ecdysozoa</taxon>
        <taxon>Arthropoda</taxon>
        <taxon>Chelicerata</taxon>
        <taxon>Arachnida</taxon>
        <taxon>Acari</taxon>
        <taxon>Parasitiformes</taxon>
        <taxon>Ixodida</taxon>
        <taxon>Ixodoidea</taxon>
        <taxon>Ixodidae</taxon>
        <taxon>Ixodinae</taxon>
        <taxon>Ixodes</taxon>
    </lineage>
</organism>
<protein>
    <submittedName>
        <fullName evidence="1">Uncharacterized protein</fullName>
    </submittedName>
</protein>
<proteinExistence type="predicted"/>
<comment type="caution">
    <text evidence="1">The sequence shown here is derived from an EMBL/GenBank/DDBJ whole genome shotgun (WGS) entry which is preliminary data.</text>
</comment>
<reference evidence="1 2" key="1">
    <citation type="journal article" date="2020" name="Cell">
        <title>Large-Scale Comparative Analyses of Tick Genomes Elucidate Their Genetic Diversity and Vector Capacities.</title>
        <authorList>
            <consortium name="Tick Genome and Microbiome Consortium (TIGMIC)"/>
            <person name="Jia N."/>
            <person name="Wang J."/>
            <person name="Shi W."/>
            <person name="Du L."/>
            <person name="Sun Y."/>
            <person name="Zhan W."/>
            <person name="Jiang J.F."/>
            <person name="Wang Q."/>
            <person name="Zhang B."/>
            <person name="Ji P."/>
            <person name="Bell-Sakyi L."/>
            <person name="Cui X.M."/>
            <person name="Yuan T.T."/>
            <person name="Jiang B.G."/>
            <person name="Yang W.F."/>
            <person name="Lam T.T."/>
            <person name="Chang Q.C."/>
            <person name="Ding S.J."/>
            <person name="Wang X.J."/>
            <person name="Zhu J.G."/>
            <person name="Ruan X.D."/>
            <person name="Zhao L."/>
            <person name="Wei J.T."/>
            <person name="Ye R.Z."/>
            <person name="Que T.C."/>
            <person name="Du C.H."/>
            <person name="Zhou Y.H."/>
            <person name="Cheng J.X."/>
            <person name="Dai P.F."/>
            <person name="Guo W.B."/>
            <person name="Han X.H."/>
            <person name="Huang E.J."/>
            <person name="Li L.F."/>
            <person name="Wei W."/>
            <person name="Gao Y.C."/>
            <person name="Liu J.Z."/>
            <person name="Shao H.Z."/>
            <person name="Wang X."/>
            <person name="Wang C.C."/>
            <person name="Yang T.C."/>
            <person name="Huo Q.B."/>
            <person name="Li W."/>
            <person name="Chen H.Y."/>
            <person name="Chen S.E."/>
            <person name="Zhou L.G."/>
            <person name="Ni X.B."/>
            <person name="Tian J.H."/>
            <person name="Sheng Y."/>
            <person name="Liu T."/>
            <person name="Pan Y.S."/>
            <person name="Xia L.Y."/>
            <person name="Li J."/>
            <person name="Zhao F."/>
            <person name="Cao W.C."/>
        </authorList>
    </citation>
    <scope>NUCLEOTIDE SEQUENCE [LARGE SCALE GENOMIC DNA]</scope>
    <source>
        <strain evidence="1">Iper-2018</strain>
    </source>
</reference>
<accession>A0AC60QDX7</accession>
<gene>
    <name evidence="1" type="ORF">HPB47_022134</name>
</gene>
<keyword evidence="2" id="KW-1185">Reference proteome</keyword>